<dbReference type="GO" id="GO:0019825">
    <property type="term" value="F:oxygen binding"/>
    <property type="evidence" value="ECO:0007669"/>
    <property type="project" value="InterPro"/>
</dbReference>
<evidence type="ECO:0000313" key="6">
    <source>
        <dbReference type="Proteomes" id="UP000256845"/>
    </source>
</evidence>
<name>A0A3D9HFA7_9PROT</name>
<keyword evidence="4" id="KW-0408">Iron</keyword>
<dbReference type="SUPFAM" id="SSF46458">
    <property type="entry name" value="Globin-like"/>
    <property type="match status" value="1"/>
</dbReference>
<accession>A0A3D9HFA7</accession>
<reference evidence="5 6" key="1">
    <citation type="submission" date="2018-07" db="EMBL/GenBank/DDBJ databases">
        <title>Genomic Encyclopedia of Type Strains, Phase III (KMG-III): the genomes of soil and plant-associated and newly described type strains.</title>
        <authorList>
            <person name="Whitman W."/>
        </authorList>
    </citation>
    <scope>NUCLEOTIDE SEQUENCE [LARGE SCALE GENOMIC DNA]</scope>
    <source>
        <strain evidence="5 6">CECT 8488</strain>
    </source>
</reference>
<dbReference type="EMBL" id="QRDW01000008">
    <property type="protein sequence ID" value="RED48160.1"/>
    <property type="molecule type" value="Genomic_DNA"/>
</dbReference>
<evidence type="ECO:0000313" key="5">
    <source>
        <dbReference type="EMBL" id="RED48160.1"/>
    </source>
</evidence>
<organism evidence="5 6">
    <name type="scientific">Aestuariispira insulae</name>
    <dbReference type="NCBI Taxonomy" id="1461337"/>
    <lineage>
        <taxon>Bacteria</taxon>
        <taxon>Pseudomonadati</taxon>
        <taxon>Pseudomonadota</taxon>
        <taxon>Alphaproteobacteria</taxon>
        <taxon>Rhodospirillales</taxon>
        <taxon>Kiloniellaceae</taxon>
        <taxon>Aestuariispira</taxon>
    </lineage>
</organism>
<keyword evidence="6" id="KW-1185">Reference proteome</keyword>
<evidence type="ECO:0000256" key="2">
    <source>
        <dbReference type="ARBA" id="ARBA00022617"/>
    </source>
</evidence>
<dbReference type="Pfam" id="PF01152">
    <property type="entry name" value="Bac_globin"/>
    <property type="match status" value="1"/>
</dbReference>
<keyword evidence="3" id="KW-0479">Metal-binding</keyword>
<dbReference type="InterPro" id="IPR001486">
    <property type="entry name" value="Hemoglobin_trunc"/>
</dbReference>
<dbReference type="GO" id="GO:0020037">
    <property type="term" value="F:heme binding"/>
    <property type="evidence" value="ECO:0007669"/>
    <property type="project" value="InterPro"/>
</dbReference>
<evidence type="ECO:0000256" key="3">
    <source>
        <dbReference type="ARBA" id="ARBA00022723"/>
    </source>
</evidence>
<evidence type="ECO:0000256" key="4">
    <source>
        <dbReference type="ARBA" id="ARBA00023004"/>
    </source>
</evidence>
<dbReference type="CDD" id="cd08916">
    <property type="entry name" value="TrHb3_P"/>
    <property type="match status" value="1"/>
</dbReference>
<proteinExistence type="predicted"/>
<gene>
    <name evidence="5" type="ORF">DFP90_108179</name>
</gene>
<dbReference type="InterPro" id="IPR009050">
    <property type="entry name" value="Globin-like_sf"/>
</dbReference>
<keyword evidence="2" id="KW-0349">Heme</keyword>
<dbReference type="Proteomes" id="UP000256845">
    <property type="component" value="Unassembled WGS sequence"/>
</dbReference>
<dbReference type="InterPro" id="IPR012292">
    <property type="entry name" value="Globin/Proto"/>
</dbReference>
<dbReference type="AlphaFoldDB" id="A0A3D9HFA7"/>
<protein>
    <submittedName>
        <fullName evidence="5">Hemoglobin</fullName>
    </submittedName>
</protein>
<dbReference type="GO" id="GO:0046872">
    <property type="term" value="F:metal ion binding"/>
    <property type="evidence" value="ECO:0007669"/>
    <property type="project" value="UniProtKB-KW"/>
</dbReference>
<dbReference type="Gene3D" id="1.10.490.10">
    <property type="entry name" value="Globins"/>
    <property type="match status" value="1"/>
</dbReference>
<evidence type="ECO:0000256" key="1">
    <source>
        <dbReference type="ARBA" id="ARBA00022448"/>
    </source>
</evidence>
<keyword evidence="1" id="KW-0813">Transport</keyword>
<sequence>MYVKWSMGENMTEQNPGLLDAEANDQSIKRLVDHFYGKVIDDDLLGPIFRRAIGEKLEDWSTHLATMYRFWSSVMQCSGRYKGNPMKAHKDLSGVEPHFFDRWLALWDEATGECCEEELANIYRQKARNIANSLKMAMFYQPGQPFAPIRAVPA</sequence>
<comment type="caution">
    <text evidence="5">The sequence shown here is derived from an EMBL/GenBank/DDBJ whole genome shotgun (WGS) entry which is preliminary data.</text>
</comment>